<evidence type="ECO:0000259" key="8">
    <source>
        <dbReference type="Pfam" id="PF13359"/>
    </source>
</evidence>
<evidence type="ECO:0000256" key="7">
    <source>
        <dbReference type="ARBA" id="ARBA00023242"/>
    </source>
</evidence>
<dbReference type="InterPro" id="IPR045249">
    <property type="entry name" value="HARBI1-like"/>
</dbReference>
<keyword evidence="6" id="KW-0378">Hydrolase</keyword>
<comment type="cofactor">
    <cofactor evidence="1">
        <name>a divalent metal cation</name>
        <dbReference type="ChEBI" id="CHEBI:60240"/>
    </cofactor>
</comment>
<organism evidence="9">
    <name type="scientific">Cacopsylla melanoneura</name>
    <dbReference type="NCBI Taxonomy" id="428564"/>
    <lineage>
        <taxon>Eukaryota</taxon>
        <taxon>Metazoa</taxon>
        <taxon>Ecdysozoa</taxon>
        <taxon>Arthropoda</taxon>
        <taxon>Hexapoda</taxon>
        <taxon>Insecta</taxon>
        <taxon>Pterygota</taxon>
        <taxon>Neoptera</taxon>
        <taxon>Paraneoptera</taxon>
        <taxon>Hemiptera</taxon>
        <taxon>Sternorrhyncha</taxon>
        <taxon>Psylloidea</taxon>
        <taxon>Psyllidae</taxon>
        <taxon>Psyllinae</taxon>
        <taxon>Cacopsylla</taxon>
    </lineage>
</organism>
<dbReference type="GO" id="GO:0005634">
    <property type="term" value="C:nucleus"/>
    <property type="evidence" value="ECO:0007669"/>
    <property type="project" value="UniProtKB-SubCell"/>
</dbReference>
<sequence length="317" mass="36132">MTQKTFGILLEELKTIPAYNVLLPEHGGHPPIPIEKKTLIALQYLATQETMHSIGNHFDCTDSTVYNQITSFLLALEILMPKFIKMPTIEEMNTVCNQFELLANFPGVVGAIDGCHLEGKFSKDIGDDFINRKFRKTIILQGLCTAKKIFINTNIGCSGRVHDARVLSESRIYEELEQHGPEAVFGSAERHIIGDSAYPLRPWLMVPYKNRLHLEAPERNYNRALSKTRVVIENTFGLLKGRWRRLQLMNVGSVDRMKKIVKAACVLHNFCLFQDDYLEDYLHTDQTVPQNVYNIRERDANSTAIANAKRDGIRDNL</sequence>
<dbReference type="EMBL" id="HBUF01318736">
    <property type="protein sequence ID" value="CAG6694512.1"/>
    <property type="molecule type" value="Transcribed_RNA"/>
</dbReference>
<dbReference type="PANTHER" id="PTHR22930:SF292">
    <property type="entry name" value="DDE TNP4 DOMAIN-CONTAINING PROTEIN"/>
    <property type="match status" value="1"/>
</dbReference>
<evidence type="ECO:0000256" key="1">
    <source>
        <dbReference type="ARBA" id="ARBA00001968"/>
    </source>
</evidence>
<dbReference type="PANTHER" id="PTHR22930">
    <property type="match status" value="1"/>
</dbReference>
<dbReference type="EMBL" id="HBUF01451330">
    <property type="protein sequence ID" value="CAG6743634.1"/>
    <property type="molecule type" value="Transcribed_RNA"/>
</dbReference>
<reference evidence="9" key="1">
    <citation type="submission" date="2021-05" db="EMBL/GenBank/DDBJ databases">
        <authorList>
            <person name="Alioto T."/>
            <person name="Alioto T."/>
            <person name="Gomez Garrido J."/>
        </authorList>
    </citation>
    <scope>NUCLEOTIDE SEQUENCE</scope>
</reference>
<evidence type="ECO:0000256" key="3">
    <source>
        <dbReference type="ARBA" id="ARBA00006958"/>
    </source>
</evidence>
<dbReference type="GO" id="GO:0016787">
    <property type="term" value="F:hydrolase activity"/>
    <property type="evidence" value="ECO:0007669"/>
    <property type="project" value="UniProtKB-KW"/>
</dbReference>
<proteinExistence type="inferred from homology"/>
<keyword evidence="4" id="KW-0540">Nuclease</keyword>
<accession>A0A8D8ZAX5</accession>
<evidence type="ECO:0000256" key="5">
    <source>
        <dbReference type="ARBA" id="ARBA00022723"/>
    </source>
</evidence>
<keyword evidence="5" id="KW-0479">Metal-binding</keyword>
<feature type="domain" description="DDE Tnp4" evidence="8">
    <location>
        <begin position="112"/>
        <end position="269"/>
    </location>
</feature>
<dbReference type="AlphaFoldDB" id="A0A8D8ZAX5"/>
<dbReference type="EMBL" id="HBUF01112228">
    <property type="protein sequence ID" value="CAG6640480.1"/>
    <property type="molecule type" value="Transcribed_RNA"/>
</dbReference>
<evidence type="ECO:0000256" key="2">
    <source>
        <dbReference type="ARBA" id="ARBA00004123"/>
    </source>
</evidence>
<dbReference type="GO" id="GO:0004518">
    <property type="term" value="F:nuclease activity"/>
    <property type="evidence" value="ECO:0007669"/>
    <property type="project" value="UniProtKB-KW"/>
</dbReference>
<dbReference type="GO" id="GO:0046872">
    <property type="term" value="F:metal ion binding"/>
    <property type="evidence" value="ECO:0007669"/>
    <property type="project" value="UniProtKB-KW"/>
</dbReference>
<protein>
    <submittedName>
        <fullName evidence="9">Nuclease HARBI1</fullName>
    </submittedName>
</protein>
<evidence type="ECO:0000256" key="4">
    <source>
        <dbReference type="ARBA" id="ARBA00022722"/>
    </source>
</evidence>
<dbReference type="Pfam" id="PF13359">
    <property type="entry name" value="DDE_Tnp_4"/>
    <property type="match status" value="1"/>
</dbReference>
<evidence type="ECO:0000313" key="9">
    <source>
        <dbReference type="EMBL" id="CAG6743634.1"/>
    </source>
</evidence>
<name>A0A8D8ZAX5_9HEMI</name>
<evidence type="ECO:0000256" key="6">
    <source>
        <dbReference type="ARBA" id="ARBA00022801"/>
    </source>
</evidence>
<comment type="similarity">
    <text evidence="3">Belongs to the HARBI1 family.</text>
</comment>
<dbReference type="InterPro" id="IPR027806">
    <property type="entry name" value="HARBI1_dom"/>
</dbReference>
<comment type="subcellular location">
    <subcellularLocation>
        <location evidence="2">Nucleus</location>
    </subcellularLocation>
</comment>
<keyword evidence="7" id="KW-0539">Nucleus</keyword>